<feature type="region of interest" description="Disordered" evidence="1">
    <location>
        <begin position="1"/>
        <end position="22"/>
    </location>
</feature>
<comment type="caution">
    <text evidence="2">The sequence shown here is derived from an EMBL/GenBank/DDBJ whole genome shotgun (WGS) entry which is preliminary data.</text>
</comment>
<reference evidence="2 3" key="1">
    <citation type="submission" date="2008-10" db="EMBL/GenBank/DDBJ databases">
        <title>Draft genome sequence of Collinsella stercoris (DSM 13279).</title>
        <authorList>
            <person name="Sudarsanam P."/>
            <person name="Ley R."/>
            <person name="Guruge J."/>
            <person name="Turnbaugh P.J."/>
            <person name="Mahowald M."/>
            <person name="Liep D."/>
            <person name="Gordon J."/>
        </authorList>
    </citation>
    <scope>NUCLEOTIDE SEQUENCE [LARGE SCALE GENOMIC DNA]</scope>
    <source>
        <strain evidence="2 3">DSM 13279</strain>
    </source>
</reference>
<dbReference type="HOGENOM" id="CLU_2435761_0_0_11"/>
<evidence type="ECO:0000313" key="2">
    <source>
        <dbReference type="EMBL" id="EEA89304.1"/>
    </source>
</evidence>
<organism evidence="2 3">
    <name type="scientific">Collinsella stercoris DSM 13279</name>
    <dbReference type="NCBI Taxonomy" id="445975"/>
    <lineage>
        <taxon>Bacteria</taxon>
        <taxon>Bacillati</taxon>
        <taxon>Actinomycetota</taxon>
        <taxon>Coriobacteriia</taxon>
        <taxon>Coriobacteriales</taxon>
        <taxon>Coriobacteriaceae</taxon>
        <taxon>Collinsella</taxon>
    </lineage>
</organism>
<dbReference type="EMBL" id="ABXJ01000149">
    <property type="protein sequence ID" value="EEA89304.1"/>
    <property type="molecule type" value="Genomic_DNA"/>
</dbReference>
<dbReference type="AlphaFoldDB" id="B6GEF3"/>
<dbReference type="Proteomes" id="UP000003560">
    <property type="component" value="Unassembled WGS sequence"/>
</dbReference>
<evidence type="ECO:0000313" key="3">
    <source>
        <dbReference type="Proteomes" id="UP000003560"/>
    </source>
</evidence>
<name>B6GEF3_9ACTN</name>
<gene>
    <name evidence="2" type="ORF">COLSTE_02498</name>
</gene>
<proteinExistence type="predicted"/>
<reference evidence="2 3" key="2">
    <citation type="submission" date="2008-10" db="EMBL/GenBank/DDBJ databases">
        <authorList>
            <person name="Fulton L."/>
            <person name="Clifton S."/>
            <person name="Fulton B."/>
            <person name="Xu J."/>
            <person name="Minx P."/>
            <person name="Pepin K.H."/>
            <person name="Johnson M."/>
            <person name="Thiruvilangam P."/>
            <person name="Bhonagiri V."/>
            <person name="Nash W.E."/>
            <person name="Mardis E.R."/>
            <person name="Wilson R.K."/>
        </authorList>
    </citation>
    <scope>NUCLEOTIDE SEQUENCE [LARGE SCALE GENOMIC DNA]</scope>
    <source>
        <strain evidence="2 3">DSM 13279</strain>
    </source>
</reference>
<keyword evidence="3" id="KW-1185">Reference proteome</keyword>
<sequence length="90" mass="10142">MSKRRTRPTRAVSRRGHAPNTRRFTPRACAACHRSCASLPAAGARRVRAASRRRCTPRARRYRLETIALGGDIRFAPLLCTKVHFSKQAL</sequence>
<evidence type="ECO:0000256" key="1">
    <source>
        <dbReference type="SAM" id="MobiDB-lite"/>
    </source>
</evidence>
<protein>
    <submittedName>
        <fullName evidence="2">Uncharacterized protein</fullName>
    </submittedName>
</protein>
<accession>B6GEF3</accession>
<feature type="compositionally biased region" description="Basic residues" evidence="1">
    <location>
        <begin position="1"/>
        <end position="17"/>
    </location>
</feature>